<feature type="transmembrane region" description="Helical" evidence="1">
    <location>
        <begin position="18"/>
        <end position="45"/>
    </location>
</feature>
<keyword evidence="1" id="KW-0472">Membrane</keyword>
<organism evidence="3 4">
    <name type="scientific">Pseudonocardia zijingensis</name>
    <dbReference type="NCBI Taxonomy" id="153376"/>
    <lineage>
        <taxon>Bacteria</taxon>
        <taxon>Bacillati</taxon>
        <taxon>Actinomycetota</taxon>
        <taxon>Actinomycetes</taxon>
        <taxon>Pseudonocardiales</taxon>
        <taxon>Pseudonocardiaceae</taxon>
        <taxon>Pseudonocardia</taxon>
    </lineage>
</organism>
<dbReference type="PANTHER" id="PTHR45138:SF9">
    <property type="entry name" value="DIGUANYLATE CYCLASE DGCM-RELATED"/>
    <property type="match status" value="1"/>
</dbReference>
<evidence type="ECO:0000256" key="1">
    <source>
        <dbReference type="SAM" id="Phobius"/>
    </source>
</evidence>
<feature type="transmembrane region" description="Helical" evidence="1">
    <location>
        <begin position="165"/>
        <end position="191"/>
    </location>
</feature>
<reference evidence="3 4" key="1">
    <citation type="journal article" date="2019" name="Int. J. Syst. Evol. Microbiol.">
        <title>The Global Catalogue of Microorganisms (GCM) 10K type strain sequencing project: providing services to taxonomists for standard genome sequencing and annotation.</title>
        <authorList>
            <consortium name="The Broad Institute Genomics Platform"/>
            <consortium name="The Broad Institute Genome Sequencing Center for Infectious Disease"/>
            <person name="Wu L."/>
            <person name="Ma J."/>
        </authorList>
    </citation>
    <scope>NUCLEOTIDE SEQUENCE [LARGE SCALE GENOMIC DNA]</scope>
    <source>
        <strain evidence="3 4">JCM 11117</strain>
    </source>
</reference>
<protein>
    <submittedName>
        <fullName evidence="3">GGDEF domain-containing protein</fullName>
    </submittedName>
</protein>
<evidence type="ECO:0000313" key="4">
    <source>
        <dbReference type="Proteomes" id="UP001499967"/>
    </source>
</evidence>
<feature type="transmembrane region" description="Helical" evidence="1">
    <location>
        <begin position="211"/>
        <end position="239"/>
    </location>
</feature>
<feature type="transmembrane region" description="Helical" evidence="1">
    <location>
        <begin position="134"/>
        <end position="153"/>
    </location>
</feature>
<keyword evidence="1" id="KW-1133">Transmembrane helix</keyword>
<dbReference type="PANTHER" id="PTHR45138">
    <property type="entry name" value="REGULATORY COMPONENTS OF SENSORY TRANSDUCTION SYSTEM"/>
    <property type="match status" value="1"/>
</dbReference>
<feature type="transmembrane region" description="Helical" evidence="1">
    <location>
        <begin position="57"/>
        <end position="75"/>
    </location>
</feature>
<dbReference type="Pfam" id="PF00990">
    <property type="entry name" value="GGDEF"/>
    <property type="match status" value="1"/>
</dbReference>
<dbReference type="EMBL" id="BAAAHP010000319">
    <property type="protein sequence ID" value="GAA0907977.1"/>
    <property type="molecule type" value="Genomic_DNA"/>
</dbReference>
<gene>
    <name evidence="3" type="ORF">GCM10009559_76890</name>
</gene>
<dbReference type="InterPro" id="IPR050469">
    <property type="entry name" value="Diguanylate_Cyclase"/>
</dbReference>
<proteinExistence type="predicted"/>
<feature type="domain" description="GGDEF" evidence="2">
    <location>
        <begin position="284"/>
        <end position="431"/>
    </location>
</feature>
<dbReference type="Proteomes" id="UP001499967">
    <property type="component" value="Unassembled WGS sequence"/>
</dbReference>
<evidence type="ECO:0000313" key="3">
    <source>
        <dbReference type="EMBL" id="GAA0907977.1"/>
    </source>
</evidence>
<dbReference type="InterPro" id="IPR029787">
    <property type="entry name" value="Nucleotide_cyclase"/>
</dbReference>
<dbReference type="InterPro" id="IPR043128">
    <property type="entry name" value="Rev_trsase/Diguanyl_cyclase"/>
</dbReference>
<dbReference type="InterPro" id="IPR000160">
    <property type="entry name" value="GGDEF_dom"/>
</dbReference>
<dbReference type="SMART" id="SM00267">
    <property type="entry name" value="GGDEF"/>
    <property type="match status" value="1"/>
</dbReference>
<evidence type="ECO:0000259" key="2">
    <source>
        <dbReference type="PROSITE" id="PS50887"/>
    </source>
</evidence>
<comment type="caution">
    <text evidence="3">The sequence shown here is derived from an EMBL/GenBank/DDBJ whole genome shotgun (WGS) entry which is preliminary data.</text>
</comment>
<dbReference type="CDD" id="cd01949">
    <property type="entry name" value="GGDEF"/>
    <property type="match status" value="1"/>
</dbReference>
<dbReference type="PROSITE" id="PS50887">
    <property type="entry name" value="GGDEF"/>
    <property type="match status" value="1"/>
</dbReference>
<keyword evidence="1" id="KW-0812">Transmembrane</keyword>
<name>A0ABN1NHB8_9PSEU</name>
<sequence>MSFAGVAARPRGRGVRRWLVWGMPPLLLGVVLLVESAAATLLAGGLVDAPFLSGDELWEVAVLALSGVAYGELAVGVERQRRRLGGLSHIDLSSVWTFAAVLVMPGAHAALLAIVLMTHLWARAWRPWVPPYRQVFSTATVVLACLCTGALLDEMAPASAPTERPLWLVLAAMVVFMAVNTGLIAAVVAVSTPGARPVTLFGPFDENLLEVGMVCLGALTAISLALNPAGLVLVLLPLYTALRAALIRPLEAAASTDGKTGLLNAAAWVAEAERTLARTDGPVRAAGVLMLDLDHFKAINDTYGHAVGDHVLSAVAAALRGLVRAHDLVGRMGGEEFVVLLRRAAYAPRSVELESVELEVVAERIRAQVEALRFEVPTLRGALRIDTLTVSVGGAVATGSGSDLAALLQTADTALYAAKRAGRNAVRISVVSAAVSAASLAQLMPDHGPAEPARD</sequence>
<dbReference type="Gene3D" id="3.30.70.270">
    <property type="match status" value="1"/>
</dbReference>
<accession>A0ABN1NHB8</accession>
<keyword evidence="4" id="KW-1185">Reference proteome</keyword>
<feature type="transmembrane region" description="Helical" evidence="1">
    <location>
        <begin position="95"/>
        <end position="122"/>
    </location>
</feature>
<dbReference type="SUPFAM" id="SSF55073">
    <property type="entry name" value="Nucleotide cyclase"/>
    <property type="match status" value="1"/>
</dbReference>
<dbReference type="NCBIfam" id="TIGR00254">
    <property type="entry name" value="GGDEF"/>
    <property type="match status" value="1"/>
</dbReference>